<sequence>MSKGSSRTVSASRAISSKDDDDDNNNNNNFFSKLSRERHNPSKQGDASFRVPYYGGAHCAVPFLWESEPGTPKHPHGHGLTTPPLTPPPYYFRGPHVQSSNKTTTKSSSIFPKMPSSKKFNKLHNSNSSPLFSPHSSSSSSLNTH</sequence>
<feature type="compositionally biased region" description="Low complexity" evidence="1">
    <location>
        <begin position="99"/>
        <end position="109"/>
    </location>
</feature>
<name>A0A5A7R0M0_STRAF</name>
<evidence type="ECO:0000313" key="3">
    <source>
        <dbReference type="Proteomes" id="UP000325081"/>
    </source>
</evidence>
<protein>
    <submittedName>
        <fullName evidence="2">Uncharacterized protein</fullName>
    </submittedName>
</protein>
<accession>A0A5A7R0M0</accession>
<dbReference type="Proteomes" id="UP000325081">
    <property type="component" value="Unassembled WGS sequence"/>
</dbReference>
<evidence type="ECO:0000256" key="1">
    <source>
        <dbReference type="SAM" id="MobiDB-lite"/>
    </source>
</evidence>
<dbReference type="AlphaFoldDB" id="A0A5A7R0M0"/>
<comment type="caution">
    <text evidence="2">The sequence shown here is derived from an EMBL/GenBank/DDBJ whole genome shotgun (WGS) entry which is preliminary data.</text>
</comment>
<dbReference type="EMBL" id="BKCP01009404">
    <property type="protein sequence ID" value="GER50898.1"/>
    <property type="molecule type" value="Genomic_DNA"/>
</dbReference>
<dbReference type="PANTHER" id="PTHR33257:SF4">
    <property type="entry name" value="EXPRESSED PROTEIN"/>
    <property type="match status" value="1"/>
</dbReference>
<feature type="region of interest" description="Disordered" evidence="1">
    <location>
        <begin position="1"/>
        <end position="51"/>
    </location>
</feature>
<organism evidence="2 3">
    <name type="scientific">Striga asiatica</name>
    <name type="common">Asiatic witchweed</name>
    <name type="synonym">Buchnera asiatica</name>
    <dbReference type="NCBI Taxonomy" id="4170"/>
    <lineage>
        <taxon>Eukaryota</taxon>
        <taxon>Viridiplantae</taxon>
        <taxon>Streptophyta</taxon>
        <taxon>Embryophyta</taxon>
        <taxon>Tracheophyta</taxon>
        <taxon>Spermatophyta</taxon>
        <taxon>Magnoliopsida</taxon>
        <taxon>eudicotyledons</taxon>
        <taxon>Gunneridae</taxon>
        <taxon>Pentapetalae</taxon>
        <taxon>asterids</taxon>
        <taxon>lamiids</taxon>
        <taxon>Lamiales</taxon>
        <taxon>Orobanchaceae</taxon>
        <taxon>Buchnereae</taxon>
        <taxon>Striga</taxon>
    </lineage>
</organism>
<proteinExistence type="predicted"/>
<feature type="compositionally biased region" description="Low complexity" evidence="1">
    <location>
        <begin position="123"/>
        <end position="145"/>
    </location>
</feature>
<feature type="region of interest" description="Disordered" evidence="1">
    <location>
        <begin position="64"/>
        <end position="145"/>
    </location>
</feature>
<gene>
    <name evidence="2" type="ORF">STAS_28224</name>
</gene>
<feature type="compositionally biased region" description="Polar residues" evidence="1">
    <location>
        <begin position="1"/>
        <end position="15"/>
    </location>
</feature>
<evidence type="ECO:0000313" key="2">
    <source>
        <dbReference type="EMBL" id="GER50898.1"/>
    </source>
</evidence>
<dbReference type="PANTHER" id="PTHR33257">
    <property type="entry name" value="OS05G0165500 PROTEIN"/>
    <property type="match status" value="1"/>
</dbReference>
<dbReference type="OrthoDB" id="691043at2759"/>
<reference evidence="3" key="1">
    <citation type="journal article" date="2019" name="Curr. Biol.">
        <title>Genome Sequence of Striga asiatica Provides Insight into the Evolution of Plant Parasitism.</title>
        <authorList>
            <person name="Yoshida S."/>
            <person name="Kim S."/>
            <person name="Wafula E.K."/>
            <person name="Tanskanen J."/>
            <person name="Kim Y.M."/>
            <person name="Honaas L."/>
            <person name="Yang Z."/>
            <person name="Spallek T."/>
            <person name="Conn C.E."/>
            <person name="Ichihashi Y."/>
            <person name="Cheong K."/>
            <person name="Cui S."/>
            <person name="Der J.P."/>
            <person name="Gundlach H."/>
            <person name="Jiao Y."/>
            <person name="Hori C."/>
            <person name="Ishida J.K."/>
            <person name="Kasahara H."/>
            <person name="Kiba T."/>
            <person name="Kim M.S."/>
            <person name="Koo N."/>
            <person name="Laohavisit A."/>
            <person name="Lee Y.H."/>
            <person name="Lumba S."/>
            <person name="McCourt P."/>
            <person name="Mortimer J.C."/>
            <person name="Mutuku J.M."/>
            <person name="Nomura T."/>
            <person name="Sasaki-Sekimoto Y."/>
            <person name="Seto Y."/>
            <person name="Wang Y."/>
            <person name="Wakatake T."/>
            <person name="Sakakibara H."/>
            <person name="Demura T."/>
            <person name="Yamaguchi S."/>
            <person name="Yoneyama K."/>
            <person name="Manabe R.I."/>
            <person name="Nelson D.C."/>
            <person name="Schulman A.H."/>
            <person name="Timko M.P."/>
            <person name="dePamphilis C.W."/>
            <person name="Choi D."/>
            <person name="Shirasu K."/>
        </authorList>
    </citation>
    <scope>NUCLEOTIDE SEQUENCE [LARGE SCALE GENOMIC DNA]</scope>
    <source>
        <strain evidence="3">cv. UVA1</strain>
    </source>
</reference>
<keyword evidence="3" id="KW-1185">Reference proteome</keyword>